<accession>Q3AQG5</accession>
<dbReference type="EMBL" id="CP000108">
    <property type="protein sequence ID" value="ABB28760.1"/>
    <property type="molecule type" value="Genomic_DNA"/>
</dbReference>
<reference evidence="4" key="1">
    <citation type="submission" date="2005-08" db="EMBL/GenBank/DDBJ databases">
        <title>Complete sequence of Chlorobium chlorochromatii CaD3.</title>
        <authorList>
            <person name="Copeland A."/>
            <person name="Lucas S."/>
            <person name="Lapidus A."/>
            <person name="Barry K."/>
            <person name="Detter J.C."/>
            <person name="Glavina T."/>
            <person name="Hammon N."/>
            <person name="Israni S."/>
            <person name="Pitluck S."/>
            <person name="Bryant D."/>
            <person name="Schmutz J."/>
            <person name="Larimer F."/>
            <person name="Land M."/>
            <person name="Kyrpides N."/>
            <person name="Ivanova N."/>
            <person name="Richardson P."/>
        </authorList>
    </citation>
    <scope>NUCLEOTIDE SEQUENCE [LARGE SCALE GENOMIC DNA]</scope>
    <source>
        <strain evidence="4">CaD3</strain>
    </source>
</reference>
<dbReference type="Pfam" id="PF01637">
    <property type="entry name" value="ATPase_2"/>
    <property type="match status" value="1"/>
</dbReference>
<dbReference type="InterPro" id="IPR024983">
    <property type="entry name" value="CHAT_dom"/>
</dbReference>
<feature type="repeat" description="TPR" evidence="1">
    <location>
        <begin position="839"/>
        <end position="872"/>
    </location>
</feature>
<gene>
    <name evidence="4" type="ordered locus">Cag_1504</name>
</gene>
<dbReference type="InterPro" id="IPR011990">
    <property type="entry name" value="TPR-like_helical_dom_sf"/>
</dbReference>
<feature type="repeat" description="TPR" evidence="1">
    <location>
        <begin position="1119"/>
        <end position="1152"/>
    </location>
</feature>
<dbReference type="STRING" id="340177.Cag_1504"/>
<dbReference type="InterPro" id="IPR027417">
    <property type="entry name" value="P-loop_NTPase"/>
</dbReference>
<dbReference type="SMART" id="SM00028">
    <property type="entry name" value="TPR"/>
    <property type="match status" value="12"/>
</dbReference>
<evidence type="ECO:0000259" key="3">
    <source>
        <dbReference type="Pfam" id="PF12770"/>
    </source>
</evidence>
<name>Q3AQG5_CHLCH</name>
<feature type="repeat" description="TPR" evidence="1">
    <location>
        <begin position="1039"/>
        <end position="1072"/>
    </location>
</feature>
<dbReference type="InterPro" id="IPR011579">
    <property type="entry name" value="ATPase_dom"/>
</dbReference>
<keyword evidence="1" id="KW-0802">TPR repeat</keyword>
<feature type="domain" description="ATPase" evidence="2">
    <location>
        <begin position="380"/>
        <end position="598"/>
    </location>
</feature>
<dbReference type="KEGG" id="cch:Cag_1504"/>
<evidence type="ECO:0000259" key="2">
    <source>
        <dbReference type="Pfam" id="PF01637"/>
    </source>
</evidence>
<dbReference type="Gene3D" id="3.40.50.300">
    <property type="entry name" value="P-loop containing nucleotide triphosphate hydrolases"/>
    <property type="match status" value="1"/>
</dbReference>
<sequence>MVEPLVLTPSVDIVTQHPALIRQTAELSRLYKDKEVLVTDEVLQAIGSILWRLLDADEALANAKQRAGQHIVPLLLSSNDAAIQQLPWETIYHPDYGFLARHEGFTFSRTIPSVQKALPDAAKGPLRILLFSSLPDDLTEKEQLQIEVEQAAVLEALGEWRQSGHVVLEMPDDGRFSEFTQVLKSFKPHVVYLSGHGMFQHDALNHTTTGYFFFEDEVSGKSKAFSEAEIAAALTATAVQAVIVSACESGKAASDSLVNGLTYRLLQQGIPHVIGMRESILDRAGIQFAQAFFSALMERHGIAEALQQARNAIVLPLQEDEEFKDTVEASISLGQWCLPMLFSHQYNRALLDWEFTPQPMRAENRRNKSFKQIKSLPNRFIGRRRELRKWQRKFRSGKQNALLLTGAGGIGKTALSYKLIMGLKHDGYEVFCLSFRPEDNWRKYLTSEIPFSLDEHRKNEFKDRIADNSDIVFQAECLFTLLLEQFNGKVAILFDNLESVQDSVTRHLIDAELQQLIDMALALESDGLRMLLTSRYALPHWDNSLVYPLGNPVYRDFLAVAQQQKLPKEFFKDDKGKRTYKRLRQAYEVLGGNFRALEFFAAALQTMNAAEEQDFLNGLKSATEQIQTNMLLEKVWSYRNQEEQELLCALTAYQNAVALDGIKALNLPTMQQSEEFVRALVAVSLVEQYENKVWDVKEEFLVAPLVRDWLQKQGVATLPIELLQRAARYQQWLLENERRTFEQATITHAALMAAGLNDEAHRVTLDWIVTPMNMAGLYQALLDSWLLPACYAVDKQILSETLGQTGKQYHHLAQYSTALDYLKRSLAIVEEIGDKSGEGTTLNNISQIYDARGDYDTALDYLKRSLAIVEEIGDKARVGAALNNISQIFKARGDYDTALDYLKRSLNIRQEIGDKSGEGVTLNNISQIFKAWSDYDTALDYLKRSFAIRQEIGDKKGEGTTLDNIGKIYLAKGDYDTALDYLKRSFTITHEIGDKKGEGTTLNNISQIFQARGDYDIALDYLKCSLVIQQEIGDKSGEGTTLNNISQIYDARGDYDTALDYLKRSLAIQQEIGDKSGEGTTLNNISQIYDARGDYDTALDYLKRSLAIQQEIGDKSGEGTTLNNISQIYDARGDYDTALDYLKRSLAIRQEIGDKSGEGTTLNNISALYHARGDYDTALDYLKRSLAIAQEIGDKSGEGTTLNNISALYHARGDYDTALDYLKRSLAIRQEIGDVAGLCATLINMGHIYLQNNEIQDAVSAWVTAYTLARKIGYAQALDALENLAQQLGLPNGLAGWEMLARQMGEVNSFNRE</sequence>
<dbReference type="HOGENOM" id="CLU_273602_0_0_10"/>
<feature type="repeat" description="TPR" evidence="1">
    <location>
        <begin position="1079"/>
        <end position="1112"/>
    </location>
</feature>
<feature type="repeat" description="TPR" evidence="1">
    <location>
        <begin position="879"/>
        <end position="912"/>
    </location>
</feature>
<dbReference type="SUPFAM" id="SSF52540">
    <property type="entry name" value="P-loop containing nucleoside triphosphate hydrolases"/>
    <property type="match status" value="1"/>
</dbReference>
<dbReference type="Gene3D" id="1.25.40.10">
    <property type="entry name" value="Tetratricopeptide repeat domain"/>
    <property type="match status" value="3"/>
</dbReference>
<dbReference type="PANTHER" id="PTHR10098">
    <property type="entry name" value="RAPSYN-RELATED"/>
    <property type="match status" value="1"/>
</dbReference>
<dbReference type="InterPro" id="IPR019734">
    <property type="entry name" value="TPR_rpt"/>
</dbReference>
<feature type="repeat" description="TPR" evidence="1">
    <location>
        <begin position="959"/>
        <end position="992"/>
    </location>
</feature>
<dbReference type="eggNOG" id="COG1672">
    <property type="taxonomic scope" value="Bacteria"/>
</dbReference>
<dbReference type="PROSITE" id="PS50005">
    <property type="entry name" value="TPR"/>
    <property type="match status" value="8"/>
</dbReference>
<dbReference type="PANTHER" id="PTHR10098:SF108">
    <property type="entry name" value="TETRATRICOPEPTIDE REPEAT PROTEIN 28"/>
    <property type="match status" value="1"/>
</dbReference>
<dbReference type="Pfam" id="PF12770">
    <property type="entry name" value="CHAT"/>
    <property type="match status" value="1"/>
</dbReference>
<dbReference type="GO" id="GO:0005524">
    <property type="term" value="F:ATP binding"/>
    <property type="evidence" value="ECO:0007669"/>
    <property type="project" value="InterPro"/>
</dbReference>
<feature type="repeat" description="TPR" evidence="1">
    <location>
        <begin position="1199"/>
        <end position="1232"/>
    </location>
</feature>
<proteinExistence type="predicted"/>
<feature type="domain" description="CHAT" evidence="3">
    <location>
        <begin position="44"/>
        <end position="320"/>
    </location>
</feature>
<evidence type="ECO:0000313" key="4">
    <source>
        <dbReference type="EMBL" id="ABB28760.1"/>
    </source>
</evidence>
<dbReference type="Pfam" id="PF13424">
    <property type="entry name" value="TPR_12"/>
    <property type="match status" value="5"/>
</dbReference>
<evidence type="ECO:0000256" key="1">
    <source>
        <dbReference type="PROSITE-ProRule" id="PRU00339"/>
    </source>
</evidence>
<dbReference type="SUPFAM" id="SSF48452">
    <property type="entry name" value="TPR-like"/>
    <property type="match status" value="3"/>
</dbReference>
<dbReference type="Pfam" id="PF13176">
    <property type="entry name" value="TPR_7"/>
    <property type="match status" value="1"/>
</dbReference>
<dbReference type="eggNOG" id="COG0457">
    <property type="taxonomic scope" value="Bacteria"/>
</dbReference>
<dbReference type="OrthoDB" id="595513at2"/>
<feature type="repeat" description="TPR" evidence="1">
    <location>
        <begin position="1159"/>
        <end position="1192"/>
    </location>
</feature>
<protein>
    <submittedName>
        <fullName evidence="4">TPR repeat</fullName>
    </submittedName>
</protein>
<organism evidence="4">
    <name type="scientific">Chlorobium chlorochromatii (strain CaD3)</name>
    <dbReference type="NCBI Taxonomy" id="340177"/>
    <lineage>
        <taxon>Bacteria</taxon>
        <taxon>Pseudomonadati</taxon>
        <taxon>Chlorobiota</taxon>
        <taxon>Chlorobiia</taxon>
        <taxon>Chlorobiales</taxon>
        <taxon>Chlorobiaceae</taxon>
        <taxon>Chlorobium/Pelodictyon group</taxon>
        <taxon>Chlorobium</taxon>
    </lineage>
</organism>